<dbReference type="EMBL" id="JACGWO010000002">
    <property type="protein sequence ID" value="KAK4435322.1"/>
    <property type="molecule type" value="Genomic_DNA"/>
</dbReference>
<name>A0AAE1YSF6_9LAMI</name>
<dbReference type="AlphaFoldDB" id="A0AAE1YSF6"/>
<keyword evidence="2" id="KW-1185">Reference proteome</keyword>
<protein>
    <submittedName>
        <fullName evidence="1">Uncharacterized protein</fullName>
    </submittedName>
</protein>
<sequence length="193" mass="21709">MGREMCVSFLSEGQGGGCLYLAFSSELDGIKSRMIDAGLMAHRFKAKAILEDELLIIVGLHPALDPYEGPVDRFTKFCKYLFFVNIPFLFCIPRSITPHPPKSYSSNFPIGTLVIKVSTLFEPEGTPFQTPYEAQPSSPITLPMEVVYSSTKRPRVEEVHTEVPYPLRATPSLLTFLPQFSRRGWILKQVFST</sequence>
<reference evidence="1" key="1">
    <citation type="submission" date="2020-06" db="EMBL/GenBank/DDBJ databases">
        <authorList>
            <person name="Li T."/>
            <person name="Hu X."/>
            <person name="Zhang T."/>
            <person name="Song X."/>
            <person name="Zhang H."/>
            <person name="Dai N."/>
            <person name="Sheng W."/>
            <person name="Hou X."/>
            <person name="Wei L."/>
        </authorList>
    </citation>
    <scope>NUCLEOTIDE SEQUENCE</scope>
    <source>
        <strain evidence="1">3651</strain>
        <tissue evidence="1">Leaf</tissue>
    </source>
</reference>
<proteinExistence type="predicted"/>
<accession>A0AAE1YSF6</accession>
<evidence type="ECO:0000313" key="1">
    <source>
        <dbReference type="EMBL" id="KAK4435322.1"/>
    </source>
</evidence>
<reference evidence="1" key="2">
    <citation type="journal article" date="2024" name="Plant">
        <title>Genomic evolution and insights into agronomic trait innovations of Sesamum species.</title>
        <authorList>
            <person name="Miao H."/>
            <person name="Wang L."/>
            <person name="Qu L."/>
            <person name="Liu H."/>
            <person name="Sun Y."/>
            <person name="Le M."/>
            <person name="Wang Q."/>
            <person name="Wei S."/>
            <person name="Zheng Y."/>
            <person name="Lin W."/>
            <person name="Duan Y."/>
            <person name="Cao H."/>
            <person name="Xiong S."/>
            <person name="Wang X."/>
            <person name="Wei L."/>
            <person name="Li C."/>
            <person name="Ma Q."/>
            <person name="Ju M."/>
            <person name="Zhao R."/>
            <person name="Li G."/>
            <person name="Mu C."/>
            <person name="Tian Q."/>
            <person name="Mei H."/>
            <person name="Zhang T."/>
            <person name="Gao T."/>
            <person name="Zhang H."/>
        </authorList>
    </citation>
    <scope>NUCLEOTIDE SEQUENCE</scope>
    <source>
        <strain evidence="1">3651</strain>
    </source>
</reference>
<organism evidence="1 2">
    <name type="scientific">Sesamum alatum</name>
    <dbReference type="NCBI Taxonomy" id="300844"/>
    <lineage>
        <taxon>Eukaryota</taxon>
        <taxon>Viridiplantae</taxon>
        <taxon>Streptophyta</taxon>
        <taxon>Embryophyta</taxon>
        <taxon>Tracheophyta</taxon>
        <taxon>Spermatophyta</taxon>
        <taxon>Magnoliopsida</taxon>
        <taxon>eudicotyledons</taxon>
        <taxon>Gunneridae</taxon>
        <taxon>Pentapetalae</taxon>
        <taxon>asterids</taxon>
        <taxon>lamiids</taxon>
        <taxon>Lamiales</taxon>
        <taxon>Pedaliaceae</taxon>
        <taxon>Sesamum</taxon>
    </lineage>
</organism>
<dbReference type="Proteomes" id="UP001293254">
    <property type="component" value="Unassembled WGS sequence"/>
</dbReference>
<comment type="caution">
    <text evidence="1">The sequence shown here is derived from an EMBL/GenBank/DDBJ whole genome shotgun (WGS) entry which is preliminary data.</text>
</comment>
<evidence type="ECO:0000313" key="2">
    <source>
        <dbReference type="Proteomes" id="UP001293254"/>
    </source>
</evidence>
<gene>
    <name evidence="1" type="ORF">Salat_0695600</name>
</gene>